<evidence type="ECO:0000259" key="9">
    <source>
        <dbReference type="Pfam" id="PF05922"/>
    </source>
</evidence>
<evidence type="ECO:0000256" key="6">
    <source>
        <dbReference type="SAM" id="MobiDB-lite"/>
    </source>
</evidence>
<dbReference type="InterPro" id="IPR034193">
    <property type="entry name" value="PCSK9_ProteinaseK-like"/>
</dbReference>
<dbReference type="CDD" id="cd04077">
    <property type="entry name" value="Peptidases_S8_PCSK9_ProteinaseK_like"/>
    <property type="match status" value="1"/>
</dbReference>
<evidence type="ECO:0000256" key="2">
    <source>
        <dbReference type="ARBA" id="ARBA00022670"/>
    </source>
</evidence>
<feature type="domain" description="Inhibitor I9" evidence="9">
    <location>
        <begin position="68"/>
        <end position="112"/>
    </location>
</feature>
<dbReference type="Pfam" id="PF00082">
    <property type="entry name" value="Peptidase_S8"/>
    <property type="match status" value="1"/>
</dbReference>
<keyword evidence="11" id="KW-1185">Reference proteome</keyword>
<feature type="active site" description="Charge relay system" evidence="5">
    <location>
        <position position="340"/>
    </location>
</feature>
<keyword evidence="7" id="KW-0732">Signal</keyword>
<dbReference type="PANTHER" id="PTHR43806:SF11">
    <property type="entry name" value="CEREVISIN-RELATED"/>
    <property type="match status" value="1"/>
</dbReference>
<evidence type="ECO:0000259" key="8">
    <source>
        <dbReference type="Pfam" id="PF00082"/>
    </source>
</evidence>
<evidence type="ECO:0000313" key="10">
    <source>
        <dbReference type="EMBL" id="MDT0267315.1"/>
    </source>
</evidence>
<dbReference type="InterPro" id="IPR023827">
    <property type="entry name" value="Peptidase_S8_Asp-AS"/>
</dbReference>
<dbReference type="RefSeq" id="WP_311667375.1">
    <property type="nucleotide sequence ID" value="NZ_JAVREO010000007.1"/>
</dbReference>
<protein>
    <submittedName>
        <fullName evidence="10">S8 family serine peptidase</fullName>
    </submittedName>
</protein>
<dbReference type="InterPro" id="IPR010259">
    <property type="entry name" value="S8pro/Inhibitor_I9"/>
</dbReference>
<feature type="region of interest" description="Disordered" evidence="6">
    <location>
        <begin position="172"/>
        <end position="191"/>
    </location>
</feature>
<dbReference type="SUPFAM" id="SSF54897">
    <property type="entry name" value="Protease propeptides/inhibitors"/>
    <property type="match status" value="1"/>
</dbReference>
<dbReference type="PRINTS" id="PR00723">
    <property type="entry name" value="SUBTILISIN"/>
</dbReference>
<dbReference type="InterPro" id="IPR015500">
    <property type="entry name" value="Peptidase_S8_subtilisin-rel"/>
</dbReference>
<dbReference type="PANTHER" id="PTHR43806">
    <property type="entry name" value="PEPTIDASE S8"/>
    <property type="match status" value="1"/>
</dbReference>
<evidence type="ECO:0000256" key="4">
    <source>
        <dbReference type="ARBA" id="ARBA00022825"/>
    </source>
</evidence>
<dbReference type="InterPro" id="IPR000209">
    <property type="entry name" value="Peptidase_S8/S53_dom"/>
</dbReference>
<sequence>MKPVRRLALVAALLGLAAVAQPAGAAWSATPQERTGPVANAQAPNAVPGSYLVVLADGRTADDHTLPERYGARVLDSYHNALTGYHVEATPTQARLLAGDPAVARVEQNTAVGTADLTQPAPPSCGLDRIDQPDLPLDGSYSYPDSAGEGVTVYLVDTGIHYGHQDFGGRAGPGYDATGGDGSDDNGHGTHLAGTVGGTEHGVAKRATLVSVKVLDAGGAGTIAGVVGGIDWLTADADGPAVASLGIGGAASTVLDDAVRQSIAAGVSYSVVAGNSGVDAGGISPARVTEAVTTAAATCADQALPSTNHGPAVDLFAPGADIVSTWHTSDTATATLTSGSTAAAHVAGVAALHLADHPTATPAEVWAAIDAAAVLDRLTGVPPNTPNKLLQVVD</sequence>
<feature type="active site" description="Charge relay system" evidence="5">
    <location>
        <position position="188"/>
    </location>
</feature>
<feature type="compositionally biased region" description="Gly residues" evidence="6">
    <location>
        <begin position="172"/>
        <end position="181"/>
    </location>
</feature>
<evidence type="ECO:0000313" key="11">
    <source>
        <dbReference type="Proteomes" id="UP001183410"/>
    </source>
</evidence>
<accession>A0ABU2JQQ0</accession>
<keyword evidence="2 5" id="KW-0645">Protease</keyword>
<evidence type="ECO:0000256" key="7">
    <source>
        <dbReference type="SAM" id="SignalP"/>
    </source>
</evidence>
<evidence type="ECO:0000256" key="1">
    <source>
        <dbReference type="ARBA" id="ARBA00011073"/>
    </source>
</evidence>
<evidence type="ECO:0000256" key="5">
    <source>
        <dbReference type="PROSITE-ProRule" id="PRU01240"/>
    </source>
</evidence>
<dbReference type="InterPro" id="IPR050131">
    <property type="entry name" value="Peptidase_S8_subtilisin-like"/>
</dbReference>
<dbReference type="SUPFAM" id="SSF52743">
    <property type="entry name" value="Subtilisin-like"/>
    <property type="match status" value="1"/>
</dbReference>
<keyword evidence="4 5" id="KW-0720">Serine protease</keyword>
<feature type="active site" description="Charge relay system" evidence="5">
    <location>
        <position position="157"/>
    </location>
</feature>
<feature type="chain" id="PRO_5045646327" evidence="7">
    <location>
        <begin position="26"/>
        <end position="394"/>
    </location>
</feature>
<gene>
    <name evidence="10" type="ORF">RM844_13575</name>
</gene>
<proteinExistence type="inferred from homology"/>
<comment type="similarity">
    <text evidence="1 5">Belongs to the peptidase S8 family.</text>
</comment>
<dbReference type="Proteomes" id="UP001183410">
    <property type="component" value="Unassembled WGS sequence"/>
</dbReference>
<dbReference type="InterPro" id="IPR036852">
    <property type="entry name" value="Peptidase_S8/S53_dom_sf"/>
</dbReference>
<comment type="caution">
    <text evidence="10">The sequence shown here is derived from an EMBL/GenBank/DDBJ whole genome shotgun (WGS) entry which is preliminary data.</text>
</comment>
<dbReference type="Pfam" id="PF05922">
    <property type="entry name" value="Inhibitor_I9"/>
    <property type="match status" value="1"/>
</dbReference>
<dbReference type="EMBL" id="JAVREO010000007">
    <property type="protein sequence ID" value="MDT0267315.1"/>
    <property type="molecule type" value="Genomic_DNA"/>
</dbReference>
<feature type="domain" description="Peptidase S8/S53" evidence="8">
    <location>
        <begin position="148"/>
        <end position="373"/>
    </location>
</feature>
<keyword evidence="3 5" id="KW-0378">Hydrolase</keyword>
<dbReference type="Gene3D" id="3.40.50.200">
    <property type="entry name" value="Peptidase S8/S53 domain"/>
    <property type="match status" value="1"/>
</dbReference>
<feature type="signal peptide" evidence="7">
    <location>
        <begin position="1"/>
        <end position="25"/>
    </location>
</feature>
<reference evidence="11" key="1">
    <citation type="submission" date="2023-07" db="EMBL/GenBank/DDBJ databases">
        <title>30 novel species of actinomycetes from the DSMZ collection.</title>
        <authorList>
            <person name="Nouioui I."/>
        </authorList>
    </citation>
    <scope>NUCLEOTIDE SEQUENCE [LARGE SCALE GENOMIC DNA]</scope>
    <source>
        <strain evidence="11">DSM 44915</strain>
    </source>
</reference>
<dbReference type="PROSITE" id="PS51892">
    <property type="entry name" value="SUBTILASE"/>
    <property type="match status" value="1"/>
</dbReference>
<evidence type="ECO:0000256" key="3">
    <source>
        <dbReference type="ARBA" id="ARBA00022801"/>
    </source>
</evidence>
<organism evidence="10 11">
    <name type="scientific">Streptomyces chisholmiae</name>
    <dbReference type="NCBI Taxonomy" id="3075540"/>
    <lineage>
        <taxon>Bacteria</taxon>
        <taxon>Bacillati</taxon>
        <taxon>Actinomycetota</taxon>
        <taxon>Actinomycetes</taxon>
        <taxon>Kitasatosporales</taxon>
        <taxon>Streptomycetaceae</taxon>
        <taxon>Streptomyces</taxon>
    </lineage>
</organism>
<dbReference type="PROSITE" id="PS00136">
    <property type="entry name" value="SUBTILASE_ASP"/>
    <property type="match status" value="1"/>
</dbReference>
<name>A0ABU2JQQ0_9ACTN</name>
<dbReference type="Gene3D" id="3.30.70.80">
    <property type="entry name" value="Peptidase S8 propeptide/proteinase inhibitor I9"/>
    <property type="match status" value="1"/>
</dbReference>
<dbReference type="InterPro" id="IPR037045">
    <property type="entry name" value="S8pro/Inhibitor_I9_sf"/>
</dbReference>